<feature type="region of interest" description="Disordered" evidence="1">
    <location>
        <begin position="24"/>
        <end position="85"/>
    </location>
</feature>
<feature type="compositionally biased region" description="Basic and acidic residues" evidence="1">
    <location>
        <begin position="39"/>
        <end position="52"/>
    </location>
</feature>
<feature type="compositionally biased region" description="Low complexity" evidence="1">
    <location>
        <begin position="24"/>
        <end position="38"/>
    </location>
</feature>
<dbReference type="Proteomes" id="UP000001307">
    <property type="component" value="Unassembled WGS sequence"/>
</dbReference>
<organism evidence="2">
    <name type="scientific">Oikopleura dioica</name>
    <name type="common">Tunicate</name>
    <dbReference type="NCBI Taxonomy" id="34765"/>
    <lineage>
        <taxon>Eukaryota</taxon>
        <taxon>Metazoa</taxon>
        <taxon>Chordata</taxon>
        <taxon>Tunicata</taxon>
        <taxon>Appendicularia</taxon>
        <taxon>Copelata</taxon>
        <taxon>Oikopleuridae</taxon>
        <taxon>Oikopleura</taxon>
    </lineage>
</organism>
<evidence type="ECO:0000256" key="1">
    <source>
        <dbReference type="SAM" id="MobiDB-lite"/>
    </source>
</evidence>
<evidence type="ECO:0000313" key="3">
    <source>
        <dbReference type="Proteomes" id="UP000001307"/>
    </source>
</evidence>
<dbReference type="OrthoDB" id="10503585at2759"/>
<proteinExistence type="predicted"/>
<keyword evidence="3" id="KW-1185">Reference proteome</keyword>
<gene>
    <name evidence="2" type="ORF">GSOID_T00006168001</name>
</gene>
<evidence type="ECO:0000313" key="2">
    <source>
        <dbReference type="EMBL" id="CBY07084.1"/>
    </source>
</evidence>
<dbReference type="AlphaFoldDB" id="E4WU94"/>
<sequence>MNGNFQMPAGMDMQQMFQGFMQQFMQQQQNSQQMSINQDTEKESKKRDRRDSSSSNSSEDEKPRRVLGKKQSKSKSIQARSFETKKQELIEEINKAIGAMKNFKEKATAMETMLGKVNVDLGKNKTEFKSTAQELLNLTLDETMEMLQKGEISGISV</sequence>
<name>E4WU94_OIKDI</name>
<dbReference type="EMBL" id="FN653016">
    <property type="protein sequence ID" value="CBY07084.1"/>
    <property type="molecule type" value="Genomic_DNA"/>
</dbReference>
<dbReference type="InParanoid" id="E4WU94"/>
<protein>
    <submittedName>
        <fullName evidence="2">Uncharacterized protein</fullName>
    </submittedName>
</protein>
<reference evidence="2" key="1">
    <citation type="journal article" date="2010" name="Science">
        <title>Plasticity of animal genome architecture unmasked by rapid evolution of a pelagic tunicate.</title>
        <authorList>
            <person name="Denoeud F."/>
            <person name="Henriet S."/>
            <person name="Mungpakdee S."/>
            <person name="Aury J.M."/>
            <person name="Da Silva C."/>
            <person name="Brinkmann H."/>
            <person name="Mikhaleva J."/>
            <person name="Olsen L.C."/>
            <person name="Jubin C."/>
            <person name="Canestro C."/>
            <person name="Bouquet J.M."/>
            <person name="Danks G."/>
            <person name="Poulain J."/>
            <person name="Campsteijn C."/>
            <person name="Adamski M."/>
            <person name="Cross I."/>
            <person name="Yadetie F."/>
            <person name="Muffato M."/>
            <person name="Louis A."/>
            <person name="Butcher S."/>
            <person name="Tsagkogeorga G."/>
            <person name="Konrad A."/>
            <person name="Singh S."/>
            <person name="Jensen M.F."/>
            <person name="Cong E.H."/>
            <person name="Eikeseth-Otteraa H."/>
            <person name="Noel B."/>
            <person name="Anthouard V."/>
            <person name="Porcel B.M."/>
            <person name="Kachouri-Lafond R."/>
            <person name="Nishino A."/>
            <person name="Ugolini M."/>
            <person name="Chourrout P."/>
            <person name="Nishida H."/>
            <person name="Aasland R."/>
            <person name="Huzurbazar S."/>
            <person name="Westhof E."/>
            <person name="Delsuc F."/>
            <person name="Lehrach H."/>
            <person name="Reinhardt R."/>
            <person name="Weissenbach J."/>
            <person name="Roy S.W."/>
            <person name="Artiguenave F."/>
            <person name="Postlethwait J.H."/>
            <person name="Manak J.R."/>
            <person name="Thompson E.M."/>
            <person name="Jaillon O."/>
            <person name="Du Pasquier L."/>
            <person name="Boudinot P."/>
            <person name="Liberles D.A."/>
            <person name="Volff J.N."/>
            <person name="Philippe H."/>
            <person name="Lenhard B."/>
            <person name="Roest Crollius H."/>
            <person name="Wincker P."/>
            <person name="Chourrout D."/>
        </authorList>
    </citation>
    <scope>NUCLEOTIDE SEQUENCE [LARGE SCALE GENOMIC DNA]</scope>
</reference>
<accession>E4WU94</accession>